<evidence type="ECO:0000256" key="6">
    <source>
        <dbReference type="SAM" id="MobiDB-lite"/>
    </source>
</evidence>
<organism evidence="7 8">
    <name type="scientific">Salinisphaera dokdonensis CL-ES53</name>
    <dbReference type="NCBI Taxonomy" id="1304272"/>
    <lineage>
        <taxon>Bacteria</taxon>
        <taxon>Pseudomonadati</taxon>
        <taxon>Pseudomonadota</taxon>
        <taxon>Gammaproteobacteria</taxon>
        <taxon>Salinisphaerales</taxon>
        <taxon>Salinisphaeraceae</taxon>
        <taxon>Salinisphaera</taxon>
    </lineage>
</organism>
<dbReference type="EMBL" id="APND01000003">
    <property type="protein sequence ID" value="MES1929793.1"/>
    <property type="molecule type" value="Genomic_DNA"/>
</dbReference>
<feature type="region of interest" description="Disordered" evidence="6">
    <location>
        <begin position="350"/>
        <end position="369"/>
    </location>
</feature>
<keyword evidence="2" id="KW-0808">Transferase</keyword>
<dbReference type="Pfam" id="PF01075">
    <property type="entry name" value="Glyco_transf_9"/>
    <property type="match status" value="1"/>
</dbReference>
<keyword evidence="1" id="KW-0328">Glycosyltransferase</keyword>
<name>A0ABV2B1Q9_9GAMM</name>
<dbReference type="NCBIfam" id="TIGR02195">
    <property type="entry name" value="heptsyl_trn_II"/>
    <property type="match status" value="1"/>
</dbReference>
<dbReference type="SUPFAM" id="SSF53756">
    <property type="entry name" value="UDP-Glycosyltransferase/glycogen phosphorylase"/>
    <property type="match status" value="1"/>
</dbReference>
<gene>
    <name evidence="7" type="ORF">SADO_11064</name>
</gene>
<dbReference type="PANTHER" id="PTHR30160">
    <property type="entry name" value="TETRAACYLDISACCHARIDE 4'-KINASE-RELATED"/>
    <property type="match status" value="1"/>
</dbReference>
<comment type="caution">
    <text evidence="7">The sequence shown here is derived from an EMBL/GenBank/DDBJ whole genome shotgun (WGS) entry which is preliminary data.</text>
</comment>
<evidence type="ECO:0000313" key="7">
    <source>
        <dbReference type="EMBL" id="MES1929793.1"/>
    </source>
</evidence>
<dbReference type="InterPro" id="IPR051199">
    <property type="entry name" value="LPS_LOS_Heptosyltrfase"/>
</dbReference>
<dbReference type="InterPro" id="IPR011910">
    <property type="entry name" value="RfaF"/>
</dbReference>
<evidence type="ECO:0000256" key="3">
    <source>
        <dbReference type="ARBA" id="ARBA00043995"/>
    </source>
</evidence>
<evidence type="ECO:0000256" key="4">
    <source>
        <dbReference type="ARBA" id="ARBA00044042"/>
    </source>
</evidence>
<protein>
    <recommendedName>
        <fullName evidence="4">lipopolysaccharide heptosyltransferase II</fullName>
        <ecNumber evidence="4">2.4.99.24</ecNumber>
    </recommendedName>
</protein>
<comment type="similarity">
    <text evidence="3">Belongs to the glycosyltransferase 9 family.</text>
</comment>
<dbReference type="Proteomes" id="UP001460888">
    <property type="component" value="Unassembled WGS sequence"/>
</dbReference>
<dbReference type="Gene3D" id="3.40.50.2000">
    <property type="entry name" value="Glycogen Phosphorylase B"/>
    <property type="match status" value="2"/>
</dbReference>
<dbReference type="PANTHER" id="PTHR30160:SF7">
    <property type="entry name" value="ADP-HEPTOSE--LPS HEPTOSYLTRANSFERASE 2"/>
    <property type="match status" value="1"/>
</dbReference>
<dbReference type="InterPro" id="IPR002201">
    <property type="entry name" value="Glyco_trans_9"/>
</dbReference>
<evidence type="ECO:0000256" key="2">
    <source>
        <dbReference type="ARBA" id="ARBA00022679"/>
    </source>
</evidence>
<evidence type="ECO:0000256" key="1">
    <source>
        <dbReference type="ARBA" id="ARBA00022676"/>
    </source>
</evidence>
<evidence type="ECO:0000313" key="8">
    <source>
        <dbReference type="Proteomes" id="UP001460888"/>
    </source>
</evidence>
<reference evidence="7 8" key="1">
    <citation type="submission" date="2013-03" db="EMBL/GenBank/DDBJ databases">
        <title>Salinisphaera dokdonensis CL-ES53 Genome Sequencing.</title>
        <authorList>
            <person name="Li C."/>
            <person name="Lai Q."/>
            <person name="Shao Z."/>
        </authorList>
    </citation>
    <scope>NUCLEOTIDE SEQUENCE [LARGE SCALE GENOMIC DNA]</scope>
    <source>
        <strain evidence="7 8">CL-ES53</strain>
    </source>
</reference>
<dbReference type="RefSeq" id="WP_353111363.1">
    <property type="nucleotide sequence ID" value="NZ_APND01000003.1"/>
</dbReference>
<accession>A0ABV2B1Q9</accession>
<dbReference type="EC" id="2.4.99.24" evidence="4"/>
<sequence length="369" mass="39982">MNRDASPQGQRILVIGPSWIGDMVMAQSLFMLLRARLPDARIDVLAPKSTGQLTARMPEVDTSIDMPIGHREFALRTRRETANMLRRNSYDQAIVLQRSAKAALVPWLAGIPQRTGYRGEMRYGLINDVRTLDEARYPRKVEHYALLGLAKDGDALGELVLPKLAIDADRREQLIASHGLDTARPAIGFAPGAAYGGAKQWPATHFARLAGELDRRGIATWIFGSGADRELAARLTAAAPRHGVNLCERTSLIDIADIASLTHAFVGNDTGVMHLAAAAAPRVLAIYGSTDPDYAPPLAPAEGRFWLDVACSPCRERQCPLGHNACMRDIPVADVLRACLDPEARDLRSLHSASGTAQPIPAAEPKSPS</sequence>
<evidence type="ECO:0000256" key="5">
    <source>
        <dbReference type="ARBA" id="ARBA00047503"/>
    </source>
</evidence>
<proteinExistence type="inferred from homology"/>
<comment type="catalytic activity">
    <reaction evidence="5">
        <text>an L-alpha-D-Hep-(1-&gt;5)-[alpha-Kdo-(2-&gt;4)]-alpha-Kdo-(2-&gt;6)-lipid A + ADP-L-glycero-beta-D-manno-heptose = an L-alpha-D-Hep-(1-&gt;3)-L-alpha-D-Hep-(1-&gt;5)-[alpha-Kdo-(2-&gt;4)]-alpha-Kdo-(2-&gt;6)-lipid A + ADP + H(+)</text>
        <dbReference type="Rhea" id="RHEA:74071"/>
        <dbReference type="ChEBI" id="CHEBI:15378"/>
        <dbReference type="ChEBI" id="CHEBI:61506"/>
        <dbReference type="ChEBI" id="CHEBI:193068"/>
        <dbReference type="ChEBI" id="CHEBI:193069"/>
        <dbReference type="ChEBI" id="CHEBI:456216"/>
        <dbReference type="EC" id="2.4.99.24"/>
    </reaction>
</comment>
<keyword evidence="8" id="KW-1185">Reference proteome</keyword>
<dbReference type="CDD" id="cd03789">
    <property type="entry name" value="GT9_LPS_heptosyltransferase"/>
    <property type="match status" value="1"/>
</dbReference>